<proteinExistence type="predicted"/>
<dbReference type="InterPro" id="IPR002125">
    <property type="entry name" value="CMP_dCMP_dom"/>
</dbReference>
<keyword evidence="3" id="KW-1185">Reference proteome</keyword>
<gene>
    <name evidence="2" type="ORF">DFH07DRAFT_799871</name>
</gene>
<reference evidence="2" key="1">
    <citation type="submission" date="2023-03" db="EMBL/GenBank/DDBJ databases">
        <title>Massive genome expansion in bonnet fungi (Mycena s.s.) driven by repeated elements and novel gene families across ecological guilds.</title>
        <authorList>
            <consortium name="Lawrence Berkeley National Laboratory"/>
            <person name="Harder C.B."/>
            <person name="Miyauchi S."/>
            <person name="Viragh M."/>
            <person name="Kuo A."/>
            <person name="Thoen E."/>
            <person name="Andreopoulos B."/>
            <person name="Lu D."/>
            <person name="Skrede I."/>
            <person name="Drula E."/>
            <person name="Henrissat B."/>
            <person name="Morin E."/>
            <person name="Kohler A."/>
            <person name="Barry K."/>
            <person name="LaButti K."/>
            <person name="Morin E."/>
            <person name="Salamov A."/>
            <person name="Lipzen A."/>
            <person name="Mereny Z."/>
            <person name="Hegedus B."/>
            <person name="Baldrian P."/>
            <person name="Stursova M."/>
            <person name="Weitz H."/>
            <person name="Taylor A."/>
            <person name="Grigoriev I.V."/>
            <person name="Nagy L.G."/>
            <person name="Martin F."/>
            <person name="Kauserud H."/>
        </authorList>
    </citation>
    <scope>NUCLEOTIDE SEQUENCE</scope>
    <source>
        <strain evidence="2">CBHHK188m</strain>
    </source>
</reference>
<name>A0AAD7NSX1_9AGAR</name>
<dbReference type="Proteomes" id="UP001215280">
    <property type="component" value="Unassembled WGS sequence"/>
</dbReference>
<organism evidence="2 3">
    <name type="scientific">Mycena maculata</name>
    <dbReference type="NCBI Taxonomy" id="230809"/>
    <lineage>
        <taxon>Eukaryota</taxon>
        <taxon>Fungi</taxon>
        <taxon>Dikarya</taxon>
        <taxon>Basidiomycota</taxon>
        <taxon>Agaricomycotina</taxon>
        <taxon>Agaricomycetes</taxon>
        <taxon>Agaricomycetidae</taxon>
        <taxon>Agaricales</taxon>
        <taxon>Marasmiineae</taxon>
        <taxon>Mycenaceae</taxon>
        <taxon>Mycena</taxon>
    </lineage>
</organism>
<feature type="domain" description="CMP/dCMP-type deaminase" evidence="1">
    <location>
        <begin position="1"/>
        <end position="142"/>
    </location>
</feature>
<dbReference type="GO" id="GO:0006139">
    <property type="term" value="P:nucleobase-containing compound metabolic process"/>
    <property type="evidence" value="ECO:0007669"/>
    <property type="project" value="UniProtKB-ARBA"/>
</dbReference>
<accession>A0AAD7NSX1</accession>
<protein>
    <submittedName>
        <fullName evidence="2">Cytidine deaminase-like protein</fullName>
    </submittedName>
</protein>
<comment type="caution">
    <text evidence="2">The sequence shown here is derived from an EMBL/GenBank/DDBJ whole genome shotgun (WGS) entry which is preliminary data.</text>
</comment>
<dbReference type="Pfam" id="PF18785">
    <property type="entry name" value="Inv-AAD"/>
    <property type="match status" value="1"/>
</dbReference>
<dbReference type="Gene3D" id="3.40.140.10">
    <property type="entry name" value="Cytidine Deaminase, domain 2"/>
    <property type="match status" value="1"/>
</dbReference>
<dbReference type="PROSITE" id="PS51747">
    <property type="entry name" value="CYT_DCMP_DEAMINASES_2"/>
    <property type="match status" value="1"/>
</dbReference>
<dbReference type="GO" id="GO:0003824">
    <property type="term" value="F:catalytic activity"/>
    <property type="evidence" value="ECO:0007669"/>
    <property type="project" value="InterPro"/>
</dbReference>
<evidence type="ECO:0000313" key="2">
    <source>
        <dbReference type="EMBL" id="KAJ7774504.1"/>
    </source>
</evidence>
<sequence>MEAALAEARKCVPIRTAFCVGCVLTVSWPTQGLTIISTGYSRELPGNTHAEANALTKLRSLTEEDIQSLFPGSRPSDVQDILSRVDAVTTMEPCSVRTSGLSPCADALIAAGVRRCFIGVGEPDDFVNCEGAQRLEDAGVEVIWMAGMEKECLEVARQGHNVD</sequence>
<evidence type="ECO:0000313" key="3">
    <source>
        <dbReference type="Proteomes" id="UP001215280"/>
    </source>
</evidence>
<dbReference type="InterPro" id="IPR016193">
    <property type="entry name" value="Cytidine_deaminase-like"/>
</dbReference>
<dbReference type="SUPFAM" id="SSF53927">
    <property type="entry name" value="Cytidine deaminase-like"/>
    <property type="match status" value="1"/>
</dbReference>
<dbReference type="EMBL" id="JARJLG010000015">
    <property type="protein sequence ID" value="KAJ7774504.1"/>
    <property type="molecule type" value="Genomic_DNA"/>
</dbReference>
<evidence type="ECO:0000259" key="1">
    <source>
        <dbReference type="PROSITE" id="PS51747"/>
    </source>
</evidence>
<dbReference type="AlphaFoldDB" id="A0AAD7NSX1"/>